<evidence type="ECO:0000313" key="6">
    <source>
        <dbReference type="EMBL" id="KAF1844445.1"/>
    </source>
</evidence>
<reference evidence="6" key="1">
    <citation type="submission" date="2020-01" db="EMBL/GenBank/DDBJ databases">
        <authorList>
            <consortium name="DOE Joint Genome Institute"/>
            <person name="Haridas S."/>
            <person name="Albert R."/>
            <person name="Binder M."/>
            <person name="Bloem J."/>
            <person name="Labutti K."/>
            <person name="Salamov A."/>
            <person name="Andreopoulos B."/>
            <person name="Baker S.E."/>
            <person name="Barry K."/>
            <person name="Bills G."/>
            <person name="Bluhm B.H."/>
            <person name="Cannon C."/>
            <person name="Castanera R."/>
            <person name="Culley D.E."/>
            <person name="Daum C."/>
            <person name="Ezra D."/>
            <person name="Gonzalez J.B."/>
            <person name="Henrissat B."/>
            <person name="Kuo A."/>
            <person name="Liang C."/>
            <person name="Lipzen A."/>
            <person name="Lutzoni F."/>
            <person name="Magnuson J."/>
            <person name="Mondo S."/>
            <person name="Nolan M."/>
            <person name="Ohm R."/>
            <person name="Pangilinan J."/>
            <person name="Park H.-J."/>
            <person name="Ramirez L."/>
            <person name="Alfaro M."/>
            <person name="Sun H."/>
            <person name="Tritt A."/>
            <person name="Yoshinaga Y."/>
            <person name="Zwiers L.-H."/>
            <person name="Turgeon B.G."/>
            <person name="Goodwin S.B."/>
            <person name="Spatafora J.W."/>
            <person name="Crous P.W."/>
            <person name="Grigoriev I.V."/>
        </authorList>
    </citation>
    <scope>NUCLEOTIDE SEQUENCE</scope>
    <source>
        <strain evidence="6">CBS 394.84</strain>
    </source>
</reference>
<dbReference type="GO" id="GO:0008270">
    <property type="term" value="F:zinc ion binding"/>
    <property type="evidence" value="ECO:0007669"/>
    <property type="project" value="UniProtKB-KW"/>
</dbReference>
<keyword evidence="3" id="KW-0862">Zinc</keyword>
<dbReference type="Proteomes" id="UP000800039">
    <property type="component" value="Unassembled WGS sequence"/>
</dbReference>
<dbReference type="RefSeq" id="XP_040787008.1">
    <property type="nucleotide sequence ID" value="XM_040932079.1"/>
</dbReference>
<dbReference type="InterPro" id="IPR002893">
    <property type="entry name" value="Znf_MYND"/>
</dbReference>
<organism evidence="6 7">
    <name type="scientific">Cucurbitaria berberidis CBS 394.84</name>
    <dbReference type="NCBI Taxonomy" id="1168544"/>
    <lineage>
        <taxon>Eukaryota</taxon>
        <taxon>Fungi</taxon>
        <taxon>Dikarya</taxon>
        <taxon>Ascomycota</taxon>
        <taxon>Pezizomycotina</taxon>
        <taxon>Dothideomycetes</taxon>
        <taxon>Pleosporomycetidae</taxon>
        <taxon>Pleosporales</taxon>
        <taxon>Pleosporineae</taxon>
        <taxon>Cucurbitariaceae</taxon>
        <taxon>Cucurbitaria</taxon>
    </lineage>
</organism>
<evidence type="ECO:0000256" key="4">
    <source>
        <dbReference type="PROSITE-ProRule" id="PRU00134"/>
    </source>
</evidence>
<dbReference type="Pfam" id="PF01753">
    <property type="entry name" value="zf-MYND"/>
    <property type="match status" value="1"/>
</dbReference>
<dbReference type="PROSITE" id="PS50865">
    <property type="entry name" value="ZF_MYND_2"/>
    <property type="match status" value="1"/>
</dbReference>
<evidence type="ECO:0000313" key="7">
    <source>
        <dbReference type="Proteomes" id="UP000800039"/>
    </source>
</evidence>
<dbReference type="PANTHER" id="PTHR10237:SF15">
    <property type="entry name" value="LD37257P"/>
    <property type="match status" value="1"/>
</dbReference>
<feature type="domain" description="MYND-type" evidence="5">
    <location>
        <begin position="1091"/>
        <end position="1133"/>
    </location>
</feature>
<comment type="caution">
    <text evidence="6">The sequence shown here is derived from an EMBL/GenBank/DDBJ whole genome shotgun (WGS) entry which is preliminary data.</text>
</comment>
<proteinExistence type="predicted"/>
<dbReference type="PROSITE" id="PS01360">
    <property type="entry name" value="ZF_MYND_1"/>
    <property type="match status" value="1"/>
</dbReference>
<evidence type="ECO:0000259" key="5">
    <source>
        <dbReference type="PROSITE" id="PS50865"/>
    </source>
</evidence>
<dbReference type="Gene3D" id="6.10.140.2220">
    <property type="match status" value="1"/>
</dbReference>
<accession>A0A9P4L724</accession>
<name>A0A9P4L724_9PLEO</name>
<evidence type="ECO:0000256" key="2">
    <source>
        <dbReference type="ARBA" id="ARBA00022771"/>
    </source>
</evidence>
<sequence>MFGPVYLDVLTFFYPIGNTPAVCLTRNLPREGQGDILLLGCGDVRNVLFTLYSEQTTSRELDITCCDLQEAVIARNILLYSLVLDDSDGANQPFIWNTYYHFYLDEQSLKILNDQAKKLASLSNSMREWHDTAYGRILRFCDSSTLTRVRALWRSYSMQDSAQEAKADFNRLLEANLQRARDVKAYYIKDGYVTTATRSAAPLGVQSMEAAHESYQHYWKHGSTSQDPKVLAETIHPNPLFAYHVTESSTLHYGTDPLLGFHLATALAPLAKGSPFAHSFSKKPTLVKVVEAAQLQFGAWCKALRLRSAETLTIRFFAGDAIAFARALNHADVAGDIQSANIYRDFYHLEPIKLDDAEYKTAQGAPLSFTVIDTSNLIDHLGAVNLLSATTPLLRNEVSSSLYTESLVKRERNHRAYTDSLLCGDFSTMSLMLNLFPIEYWTNASSLSSADEVIFDIAARLSGAEEVGQMRIRLTWKRLILPRYAKMGVTERRLRFNEADLAHMLHKVYQTMFQHENVQSLSSNMDLLKLSRSSILHYHLKSSSGDGISKWNDLPRVVCITMKVPRKALVTLTGPKPTEIGTPIAHCLVQSPYSSNAGRWQNIFSAVQIVFGKVTTTGIRNSNNFAIEVEEDELRWKGTSPLVVSFHAPSWFLLIEPQDAVVAFGLQSTPHSSQKFMQSLGLEMNVYTTTLGNEEHVYVTKYSPNLSGTASIHGISSQKHKALPNQETRTTMTASIMRSQGRISSLTGRIDLLSNNLKDMLKSGCALQTTQTAPCEVTISSMDDKARLQLQFPVPVVGNNSKTRIARKSSYVEVEAPIHAKTWLSFPAFISSRISDSGKTCLSNMHTLSLDKLPVLDTTNKTQLEWLTTHTSGMLSGRERRLREESKASTRISTVDTADARVSFKDSLFSLFMRFTGLQGDQSKVFGLNDPTGGGVHILIFVSCMRLDIGSQTVVLDTAVLPLTKSLVSKIGSFLAAISNRGFCSIKVDGKELDLWRQILPSFAERCRTWEHRSSCDYTNAKSQRTKEANDVFCSCGRGLLPKDFITGVANWSDVARYTTRAAISPIFSVPVVDPPYEGLPTPGPSNTMSCRTCGKDEEAHGGKLLKCSACHEAKYCSSKCQQADWKKHKSSCKKKKKGL</sequence>
<dbReference type="InterPro" id="IPR027974">
    <property type="entry name" value="DUF4470"/>
</dbReference>
<dbReference type="Pfam" id="PF14737">
    <property type="entry name" value="DUF4470"/>
    <property type="match status" value="1"/>
</dbReference>
<keyword evidence="7" id="KW-1185">Reference proteome</keyword>
<protein>
    <recommendedName>
        <fullName evidence="5">MYND-type domain-containing protein</fullName>
    </recommendedName>
</protein>
<evidence type="ECO:0000256" key="1">
    <source>
        <dbReference type="ARBA" id="ARBA00022723"/>
    </source>
</evidence>
<gene>
    <name evidence="6" type="ORF">K460DRAFT_358043</name>
</gene>
<keyword evidence="2 4" id="KW-0863">Zinc-finger</keyword>
<dbReference type="PANTHER" id="PTHR10237">
    <property type="entry name" value="DEFORMED EPIDERMAL AUTOREGULATORY FACTOR 1 HOMOLOG SUPPRESSIN"/>
    <property type="match status" value="1"/>
</dbReference>
<dbReference type="AlphaFoldDB" id="A0A9P4L724"/>
<dbReference type="OrthoDB" id="432970at2759"/>
<dbReference type="EMBL" id="ML976617">
    <property type="protein sequence ID" value="KAF1844445.1"/>
    <property type="molecule type" value="Genomic_DNA"/>
</dbReference>
<keyword evidence="1" id="KW-0479">Metal-binding</keyword>
<dbReference type="InterPro" id="IPR024119">
    <property type="entry name" value="TF_DEAF-1"/>
</dbReference>
<dbReference type="GeneID" id="63849331"/>
<evidence type="ECO:0000256" key="3">
    <source>
        <dbReference type="ARBA" id="ARBA00022833"/>
    </source>
</evidence>
<dbReference type="GO" id="GO:0000981">
    <property type="term" value="F:DNA-binding transcription factor activity, RNA polymerase II-specific"/>
    <property type="evidence" value="ECO:0007669"/>
    <property type="project" value="TreeGrafter"/>
</dbReference>
<dbReference type="GO" id="GO:0005634">
    <property type="term" value="C:nucleus"/>
    <property type="evidence" value="ECO:0007669"/>
    <property type="project" value="TreeGrafter"/>
</dbReference>
<dbReference type="SUPFAM" id="SSF144232">
    <property type="entry name" value="HIT/MYND zinc finger-like"/>
    <property type="match status" value="1"/>
</dbReference>